<evidence type="ECO:0000256" key="1">
    <source>
        <dbReference type="SAM" id="MobiDB-lite"/>
    </source>
</evidence>
<dbReference type="EMBL" id="MN740567">
    <property type="protein sequence ID" value="QHU34167.1"/>
    <property type="molecule type" value="Genomic_DNA"/>
</dbReference>
<accession>A0A6C0LU80</accession>
<proteinExistence type="predicted"/>
<reference evidence="2" key="1">
    <citation type="journal article" date="2020" name="Nature">
        <title>Giant virus diversity and host interactions through global metagenomics.</title>
        <authorList>
            <person name="Schulz F."/>
            <person name="Roux S."/>
            <person name="Paez-Espino D."/>
            <person name="Jungbluth S."/>
            <person name="Walsh D.A."/>
            <person name="Denef V.J."/>
            <person name="McMahon K.D."/>
            <person name="Konstantinidis K.T."/>
            <person name="Eloe-Fadrosh E.A."/>
            <person name="Kyrpides N.C."/>
            <person name="Woyke T."/>
        </authorList>
    </citation>
    <scope>NUCLEOTIDE SEQUENCE</scope>
    <source>
        <strain evidence="2">GVMAG-S-1016713-123</strain>
    </source>
</reference>
<protein>
    <submittedName>
        <fullName evidence="2">Uncharacterized protein</fullName>
    </submittedName>
</protein>
<sequence>MTLPVLQFRVSRKCCDKETMPKETGTILVASNDRPNTNGNRENSKHYSGPAFKARPMKHYRKRLIPNSPIASTRTTMRPLEAPGGSIYNNSDNICNTCNGLVYHRSKL</sequence>
<evidence type="ECO:0000313" key="2">
    <source>
        <dbReference type="EMBL" id="QHU34167.1"/>
    </source>
</evidence>
<dbReference type="AlphaFoldDB" id="A0A6C0LU80"/>
<name>A0A6C0LU80_9ZZZZ</name>
<feature type="region of interest" description="Disordered" evidence="1">
    <location>
        <begin position="29"/>
        <end position="51"/>
    </location>
</feature>
<organism evidence="2">
    <name type="scientific">viral metagenome</name>
    <dbReference type="NCBI Taxonomy" id="1070528"/>
    <lineage>
        <taxon>unclassified sequences</taxon>
        <taxon>metagenomes</taxon>
        <taxon>organismal metagenomes</taxon>
    </lineage>
</organism>